<name>A0A8T2ULS8_CERRI</name>
<evidence type="ECO:0000313" key="1">
    <source>
        <dbReference type="EMBL" id="KAH7434314.1"/>
    </source>
</evidence>
<organism evidence="1 2">
    <name type="scientific">Ceratopteris richardii</name>
    <name type="common">Triangle waterfern</name>
    <dbReference type="NCBI Taxonomy" id="49495"/>
    <lineage>
        <taxon>Eukaryota</taxon>
        <taxon>Viridiplantae</taxon>
        <taxon>Streptophyta</taxon>
        <taxon>Embryophyta</taxon>
        <taxon>Tracheophyta</taxon>
        <taxon>Polypodiopsida</taxon>
        <taxon>Polypodiidae</taxon>
        <taxon>Polypodiales</taxon>
        <taxon>Pteridineae</taxon>
        <taxon>Pteridaceae</taxon>
        <taxon>Parkerioideae</taxon>
        <taxon>Ceratopteris</taxon>
    </lineage>
</organism>
<gene>
    <name evidence="1" type="ORF">KP509_06G010900</name>
</gene>
<protein>
    <submittedName>
        <fullName evidence="1">Uncharacterized protein</fullName>
    </submittedName>
</protein>
<reference evidence="1" key="1">
    <citation type="submission" date="2021-08" db="EMBL/GenBank/DDBJ databases">
        <title>WGS assembly of Ceratopteris richardii.</title>
        <authorList>
            <person name="Marchant D.B."/>
            <person name="Chen G."/>
            <person name="Jenkins J."/>
            <person name="Shu S."/>
            <person name="Leebens-Mack J."/>
            <person name="Grimwood J."/>
            <person name="Schmutz J."/>
            <person name="Soltis P."/>
            <person name="Soltis D."/>
            <person name="Chen Z.-H."/>
        </authorList>
    </citation>
    <scope>NUCLEOTIDE SEQUENCE</scope>
    <source>
        <strain evidence="1">Whitten #5841</strain>
        <tissue evidence="1">Leaf</tissue>
    </source>
</reference>
<accession>A0A8T2ULS8</accession>
<proteinExistence type="predicted"/>
<comment type="caution">
    <text evidence="1">The sequence shown here is derived from an EMBL/GenBank/DDBJ whole genome shotgun (WGS) entry which is preliminary data.</text>
</comment>
<dbReference type="Proteomes" id="UP000825935">
    <property type="component" value="Chromosome 6"/>
</dbReference>
<keyword evidence="2" id="KW-1185">Reference proteome</keyword>
<sequence>MSQEHRNLDECLSSSSGLFRRTATSSLERIIHGRLSFKDISNRAAQLELGYVDSFSAEEIASFLLPDSRIKELHVEHGFKFFGFDKSIDLLKRSLDLLQTASLVCAGVFKKNIDTKKLIARMDALLESSTSSDHVDEMLNLIAGLEDTLSLEALDDVMKLVTSCEDFMNHSKRYQRRIRVQVLFGLAAIQHSAKHGRSRFRDVLKQLKMKLRKKMLLNSGLTRKNTFTVKRDASVGGNDGDVKNNDNLNGNGVRYCSLVRPSNSMRLPRHAMRILFQLHKKLIQIDKHIFYACKAFETLMPLIRCSHEKHVNTQLIFTLRGDPLWLDGVAADIKNRNARLMDDLRDVREQVLYTFCVLEKATACVSV</sequence>
<dbReference type="OrthoDB" id="1969226at2759"/>
<dbReference type="AlphaFoldDB" id="A0A8T2ULS8"/>
<evidence type="ECO:0000313" key="2">
    <source>
        <dbReference type="Proteomes" id="UP000825935"/>
    </source>
</evidence>
<dbReference type="EMBL" id="CM035411">
    <property type="protein sequence ID" value="KAH7434314.1"/>
    <property type="molecule type" value="Genomic_DNA"/>
</dbReference>